<keyword evidence="7" id="KW-0324">Glycolysis</keyword>
<protein>
    <recommendedName>
        <fullName evidence="5">phosphoglycerate mutase (2,3-diphosphoglycerate-independent)</fullName>
        <ecNumber evidence="5">5.4.2.12</ecNumber>
    </recommendedName>
</protein>
<dbReference type="GO" id="GO:0006096">
    <property type="term" value="P:glycolytic process"/>
    <property type="evidence" value="ECO:0007669"/>
    <property type="project" value="UniProtKB-UniPathway"/>
</dbReference>
<feature type="binding site" evidence="11">
    <location>
        <position position="13"/>
    </location>
    <ligand>
        <name>Mn(2+)</name>
        <dbReference type="ChEBI" id="CHEBI:29035"/>
        <label>2</label>
    </ligand>
</feature>
<evidence type="ECO:0000259" key="13">
    <source>
        <dbReference type="Pfam" id="PF06415"/>
    </source>
</evidence>
<evidence type="ECO:0000256" key="2">
    <source>
        <dbReference type="ARBA" id="ARBA00001936"/>
    </source>
</evidence>
<keyword evidence="15" id="KW-1185">Reference proteome</keyword>
<comment type="caution">
    <text evidence="14">The sequence shown here is derived from an EMBL/GenBank/DDBJ whole genome shotgun (WGS) entry which is preliminary data.</text>
</comment>
<proteinExistence type="inferred from homology"/>
<keyword evidence="9" id="KW-0413">Isomerase</keyword>
<dbReference type="PANTHER" id="PTHR31637">
    <property type="entry name" value="2,3-BISPHOSPHOGLYCERATE-INDEPENDENT PHOSPHOGLYCERATE MUTASE"/>
    <property type="match status" value="1"/>
</dbReference>
<dbReference type="InterPro" id="IPR005995">
    <property type="entry name" value="Pgm_bpd_ind"/>
</dbReference>
<evidence type="ECO:0000313" key="15">
    <source>
        <dbReference type="Proteomes" id="UP000463224"/>
    </source>
</evidence>
<evidence type="ECO:0000256" key="6">
    <source>
        <dbReference type="ARBA" id="ARBA00022723"/>
    </source>
</evidence>
<dbReference type="EMBL" id="WPHG01000002">
    <property type="protein sequence ID" value="MVA97873.1"/>
    <property type="molecule type" value="Genomic_DNA"/>
</dbReference>
<dbReference type="GO" id="GO:0004619">
    <property type="term" value="F:phosphoglycerate mutase activity"/>
    <property type="evidence" value="ECO:0007669"/>
    <property type="project" value="UniProtKB-EC"/>
</dbReference>
<evidence type="ECO:0000256" key="10">
    <source>
        <dbReference type="PIRSR" id="PIRSR001492-1"/>
    </source>
</evidence>
<dbReference type="GO" id="GO:0006007">
    <property type="term" value="P:glucose catabolic process"/>
    <property type="evidence" value="ECO:0007669"/>
    <property type="project" value="InterPro"/>
</dbReference>
<accession>A0A844QIL9</accession>
<dbReference type="SUPFAM" id="SSF64158">
    <property type="entry name" value="2,3-Bisphosphoglycerate-independent phosphoglycerate mutase, substrate-binding domain"/>
    <property type="match status" value="1"/>
</dbReference>
<dbReference type="Gene3D" id="3.40.720.10">
    <property type="entry name" value="Alkaline Phosphatase, subunit A"/>
    <property type="match status" value="1"/>
</dbReference>
<dbReference type="InterPro" id="IPR017850">
    <property type="entry name" value="Alkaline_phosphatase_core_sf"/>
</dbReference>
<dbReference type="PANTHER" id="PTHR31637:SF0">
    <property type="entry name" value="2,3-BISPHOSPHOGLYCERATE-INDEPENDENT PHOSPHOGLYCERATE MUTASE"/>
    <property type="match status" value="1"/>
</dbReference>
<feature type="binding site" evidence="11">
    <location>
        <position position="63"/>
    </location>
    <ligand>
        <name>Mn(2+)</name>
        <dbReference type="ChEBI" id="CHEBI:29035"/>
        <label>2</label>
    </ligand>
</feature>
<dbReference type="AlphaFoldDB" id="A0A844QIL9"/>
<keyword evidence="6 11" id="KW-0479">Metal-binding</keyword>
<dbReference type="GO" id="GO:0030145">
    <property type="term" value="F:manganese ion binding"/>
    <property type="evidence" value="ECO:0007669"/>
    <property type="project" value="InterPro"/>
</dbReference>
<dbReference type="UniPathway" id="UPA00109">
    <property type="reaction ID" value="UER00186"/>
</dbReference>
<evidence type="ECO:0000256" key="3">
    <source>
        <dbReference type="ARBA" id="ARBA00004798"/>
    </source>
</evidence>
<feature type="domain" description="BPG-independent PGAM N-terminal" evidence="13">
    <location>
        <begin position="83"/>
        <end position="268"/>
    </location>
</feature>
<name>A0A844QIL9_9HYPH</name>
<dbReference type="GO" id="GO:0005829">
    <property type="term" value="C:cytosol"/>
    <property type="evidence" value="ECO:0007669"/>
    <property type="project" value="TreeGrafter"/>
</dbReference>
<feature type="binding site" evidence="11">
    <location>
        <position position="422"/>
    </location>
    <ligand>
        <name>Mn(2+)</name>
        <dbReference type="ChEBI" id="CHEBI:29035"/>
        <label>2</label>
    </ligand>
</feature>
<evidence type="ECO:0000256" key="9">
    <source>
        <dbReference type="ARBA" id="ARBA00023235"/>
    </source>
</evidence>
<reference evidence="14 15" key="1">
    <citation type="submission" date="2019-12" db="EMBL/GenBank/DDBJ databases">
        <title>Nitratireductor arenosus sp. nov., Isolated from sea sand, Jeju island, South Korea.</title>
        <authorList>
            <person name="Kim W."/>
        </authorList>
    </citation>
    <scope>NUCLEOTIDE SEQUENCE [LARGE SCALE GENOMIC DNA]</scope>
    <source>
        <strain evidence="14 15">CAU 1489</strain>
    </source>
</reference>
<feature type="binding site" evidence="11">
    <location>
        <position position="423"/>
    </location>
    <ligand>
        <name>Mn(2+)</name>
        <dbReference type="ChEBI" id="CHEBI:29035"/>
        <label>2</label>
    </ligand>
</feature>
<keyword evidence="8 11" id="KW-0464">Manganese</keyword>
<evidence type="ECO:0000256" key="4">
    <source>
        <dbReference type="ARBA" id="ARBA00008819"/>
    </source>
</evidence>
<comment type="cofactor">
    <cofactor evidence="2">
        <name>Mn(2+)</name>
        <dbReference type="ChEBI" id="CHEBI:29035"/>
    </cofactor>
</comment>
<dbReference type="Pfam" id="PF01676">
    <property type="entry name" value="Metalloenzyme"/>
    <property type="match status" value="1"/>
</dbReference>
<dbReference type="Pfam" id="PF06415">
    <property type="entry name" value="iPGM_N"/>
    <property type="match status" value="1"/>
</dbReference>
<evidence type="ECO:0000256" key="5">
    <source>
        <dbReference type="ARBA" id="ARBA00012026"/>
    </source>
</evidence>
<dbReference type="Gene3D" id="3.40.1450.10">
    <property type="entry name" value="BPG-independent phosphoglycerate mutase, domain B"/>
    <property type="match status" value="1"/>
</dbReference>
<evidence type="ECO:0000256" key="1">
    <source>
        <dbReference type="ARBA" id="ARBA00000370"/>
    </source>
</evidence>
<organism evidence="14 15">
    <name type="scientific">Nitratireductor arenosus</name>
    <dbReference type="NCBI Taxonomy" id="2682096"/>
    <lineage>
        <taxon>Bacteria</taxon>
        <taxon>Pseudomonadati</taxon>
        <taxon>Pseudomonadota</taxon>
        <taxon>Alphaproteobacteria</taxon>
        <taxon>Hyphomicrobiales</taxon>
        <taxon>Phyllobacteriaceae</taxon>
        <taxon>Nitratireductor</taxon>
    </lineage>
</organism>
<feature type="binding site" evidence="11">
    <location>
        <position position="440"/>
    </location>
    <ligand>
        <name>Mn(2+)</name>
        <dbReference type="ChEBI" id="CHEBI:29035"/>
        <label>1</label>
    </ligand>
</feature>
<dbReference type="RefSeq" id="WP_156712778.1">
    <property type="nucleotide sequence ID" value="NZ_WPHG01000002.1"/>
</dbReference>
<dbReference type="InterPro" id="IPR036646">
    <property type="entry name" value="PGAM_B_sf"/>
</dbReference>
<evidence type="ECO:0000256" key="7">
    <source>
        <dbReference type="ARBA" id="ARBA00023152"/>
    </source>
</evidence>
<dbReference type="InterPro" id="IPR006124">
    <property type="entry name" value="Metalloenzyme"/>
</dbReference>
<sequence length="498" mass="53024">MTGRAKTGLIILDGAGLAAPARGNVVDRACMPVLFDLFDRYGMVPLRASGDAVGLFDGQAGNSEVGHLTLGMGRTVVSSLVAIDRAYRSGTWKKSAVWQTLRDETAQNGRFHILGLVSDAGVHGHWRTIVQGAELAGRSGFSTVVVHPVLDGVDAMRGSGPALLDTLRQALAARVPAARIGVVIGRAWFADRTGNRALARHLVDALLSADALPRFDRRQLEEFCRDKSERDFPAHRADADTRLTPGEAVLVTSHRADRAVQTVEALAARCRPATLTSISEQVPAARVFFPTRSLSGGLAQALQARGIALTRIAENCKFPHVTYFFNGFRQSLGERQISIPDTPGGPETCPRMRVDETVDACRRVMTSSRETGFVVNIPNLDQVGHSGDVGLCRLAAEAVDHALSQIVAQARETGWTLAVTADHGNAERLLDDQGRGFGSHTANPVPFTIVTADGSRADWALGDGGLDNVAPTMAALLGVDPAGICDAPALICRQRSLA</sequence>
<evidence type="ECO:0000259" key="12">
    <source>
        <dbReference type="Pfam" id="PF01676"/>
    </source>
</evidence>
<gene>
    <name evidence="14" type="ORF">GN330_11515</name>
</gene>
<dbReference type="PIRSF" id="PIRSF001492">
    <property type="entry name" value="IPGAM"/>
    <property type="match status" value="1"/>
</dbReference>
<feature type="active site" description="Phosphoserine intermediate" evidence="10">
    <location>
        <position position="63"/>
    </location>
</feature>
<feature type="binding site" evidence="11">
    <location>
        <position position="381"/>
    </location>
    <ligand>
        <name>Mn(2+)</name>
        <dbReference type="ChEBI" id="CHEBI:29035"/>
        <label>1</label>
    </ligand>
</feature>
<feature type="binding site" evidence="11">
    <location>
        <position position="385"/>
    </location>
    <ligand>
        <name>Mn(2+)</name>
        <dbReference type="ChEBI" id="CHEBI:29035"/>
        <label>1</label>
    </ligand>
</feature>
<comment type="catalytic activity">
    <reaction evidence="1">
        <text>(2R)-2-phosphoglycerate = (2R)-3-phosphoglycerate</text>
        <dbReference type="Rhea" id="RHEA:15901"/>
        <dbReference type="ChEBI" id="CHEBI:58272"/>
        <dbReference type="ChEBI" id="CHEBI:58289"/>
        <dbReference type="EC" id="5.4.2.12"/>
    </reaction>
</comment>
<dbReference type="Proteomes" id="UP000463224">
    <property type="component" value="Unassembled WGS sequence"/>
</dbReference>
<comment type="similarity">
    <text evidence="4">Belongs to the BPG-independent phosphoglycerate mutase family.</text>
</comment>
<evidence type="ECO:0000256" key="8">
    <source>
        <dbReference type="ARBA" id="ARBA00023211"/>
    </source>
</evidence>
<evidence type="ECO:0000256" key="11">
    <source>
        <dbReference type="PIRSR" id="PIRSR001492-3"/>
    </source>
</evidence>
<dbReference type="EC" id="5.4.2.12" evidence="5"/>
<dbReference type="SUPFAM" id="SSF53649">
    <property type="entry name" value="Alkaline phosphatase-like"/>
    <property type="match status" value="1"/>
</dbReference>
<feature type="domain" description="Metalloenzyme" evidence="12">
    <location>
        <begin position="6"/>
        <end position="480"/>
    </location>
</feature>
<dbReference type="InterPro" id="IPR011258">
    <property type="entry name" value="BPG-indep_PGM_N"/>
</dbReference>
<comment type="pathway">
    <text evidence="3">Carbohydrate degradation; glycolysis; pyruvate from D-glyceraldehyde 3-phosphate: step 3/5.</text>
</comment>
<evidence type="ECO:0000313" key="14">
    <source>
        <dbReference type="EMBL" id="MVA97873.1"/>
    </source>
</evidence>